<comment type="caution">
    <text evidence="1">The sequence shown here is derived from an EMBL/GenBank/DDBJ whole genome shotgun (WGS) entry which is preliminary data.</text>
</comment>
<organism evidence="1 2">
    <name type="scientific">Mytilus galloprovincialis</name>
    <name type="common">Mediterranean mussel</name>
    <dbReference type="NCBI Taxonomy" id="29158"/>
    <lineage>
        <taxon>Eukaryota</taxon>
        <taxon>Metazoa</taxon>
        <taxon>Spiralia</taxon>
        <taxon>Lophotrochozoa</taxon>
        <taxon>Mollusca</taxon>
        <taxon>Bivalvia</taxon>
        <taxon>Autobranchia</taxon>
        <taxon>Pteriomorphia</taxon>
        <taxon>Mytilida</taxon>
        <taxon>Mytiloidea</taxon>
        <taxon>Mytilidae</taxon>
        <taxon>Mytilinae</taxon>
        <taxon>Mytilus</taxon>
    </lineage>
</organism>
<evidence type="ECO:0000313" key="1">
    <source>
        <dbReference type="EMBL" id="VDI46887.1"/>
    </source>
</evidence>
<feature type="non-terminal residue" evidence="1">
    <location>
        <position position="101"/>
    </location>
</feature>
<dbReference type="EMBL" id="UYJE01006543">
    <property type="protein sequence ID" value="VDI46887.1"/>
    <property type="molecule type" value="Genomic_DNA"/>
</dbReference>
<accession>A0A8B6F9Q2</accession>
<gene>
    <name evidence="1" type="ORF">MGAL_10B019804</name>
</gene>
<reference evidence="1" key="1">
    <citation type="submission" date="2018-11" db="EMBL/GenBank/DDBJ databases">
        <authorList>
            <person name="Alioto T."/>
            <person name="Alioto T."/>
        </authorList>
    </citation>
    <scope>NUCLEOTIDE SEQUENCE</scope>
</reference>
<keyword evidence="2" id="KW-1185">Reference proteome</keyword>
<evidence type="ECO:0000313" key="2">
    <source>
        <dbReference type="Proteomes" id="UP000596742"/>
    </source>
</evidence>
<sequence>QMPRFLLICQGHRYGYSAVKNIHPPLSEKNINNPKKKKIRTLNAYKTVDSFTNFKNFKNFKFTARFILNKKGVNDTQNESPTTINFFRGQYTGFLEVDRFN</sequence>
<name>A0A8B6F9Q2_MYTGA</name>
<dbReference type="AlphaFoldDB" id="A0A8B6F9Q2"/>
<proteinExistence type="predicted"/>
<feature type="non-terminal residue" evidence="1">
    <location>
        <position position="1"/>
    </location>
</feature>
<protein>
    <submittedName>
        <fullName evidence="1">Uncharacterized protein</fullName>
    </submittedName>
</protein>
<dbReference type="Proteomes" id="UP000596742">
    <property type="component" value="Unassembled WGS sequence"/>
</dbReference>